<dbReference type="RefSeq" id="WP_227231292.1">
    <property type="nucleotide sequence ID" value="NZ_JAJCVJ010000003.1"/>
</dbReference>
<accession>A0ABD5RFW6</accession>
<dbReference type="Gene3D" id="2.60.40.10">
    <property type="entry name" value="Immunoglobulins"/>
    <property type="match status" value="6"/>
</dbReference>
<name>A0ABD5RFW6_9EURY</name>
<keyword evidence="2" id="KW-1133">Transmembrane helix</keyword>
<feature type="transmembrane region" description="Helical" evidence="2">
    <location>
        <begin position="21"/>
        <end position="45"/>
    </location>
</feature>
<feature type="compositionally biased region" description="Low complexity" evidence="1">
    <location>
        <begin position="1801"/>
        <end position="1817"/>
    </location>
</feature>
<feature type="region of interest" description="Disordered" evidence="1">
    <location>
        <begin position="339"/>
        <end position="376"/>
    </location>
</feature>
<keyword evidence="4" id="KW-1185">Reference proteome</keyword>
<feature type="compositionally biased region" description="Acidic residues" evidence="1">
    <location>
        <begin position="366"/>
        <end position="376"/>
    </location>
</feature>
<organism evidence="3 4">
    <name type="scientific">Salinirubrum litoreum</name>
    <dbReference type="NCBI Taxonomy" id="1126234"/>
    <lineage>
        <taxon>Archaea</taxon>
        <taxon>Methanobacteriati</taxon>
        <taxon>Methanobacteriota</taxon>
        <taxon>Stenosarchaea group</taxon>
        <taxon>Halobacteria</taxon>
        <taxon>Halobacteriales</taxon>
        <taxon>Haloferacaceae</taxon>
        <taxon>Salinirubrum</taxon>
    </lineage>
</organism>
<sequence>MRDRGSDEVGERRASQQFDRLSSVGDLTAVLCAVLVLTGTLVPFVTPAIAAGDPPEPRLTDVDVPDSVTLGESFEVTVEGRNDGGRGGHYSTISVSSPTFDDPGDGDRVRVTDGSDHAYDTVVSAGETVYTKSGDAVTADYAVAEAGSTGNSYWQGGDARDLSVEFTPEQAGTVVVYVRVTMPDDDDQEAKYTAPEYGDDTDQQGFEVRRYEVEVREEADPTATIEDVRYPSGEFSVGDEVRTEVEVRNTGASDHEFHVGYAVRGEDGEWRDNDASTDESIPLRAGETDTVTVEWTVRDDAPVGEYDVLTKVYTEKSGGDLEDFQDEDSDRDAFRVVSATSPPDLEIDAPTDDPTVGPGERVDFSVDAEDSDGDLDGVEWYVDGDYRDDSYLSGASDSTSWDTTFDDPGTYRVEAVAYDEEREYSEAVSWTVEVRAADPEGDIERVDWPAGEYEPGDVVRTEVDVENTGEAGHEFAVGYSLRGPDGEWHDDDGTTHETVYVPAFDDRTVTVSWRVPEDAPAGEYDGQVALYERVSGDELAGFLDDRSDRNLFRVAPENTAPDLGRESPRDDDVTAEVEESIDFAVDAADTERNLDRVEWYVDGDRVDTEYTSGGSETAELDWTFDESGDYTVSAVAVDTTGAESASLSWDVTVEAVRPEATIRAVDWPTGEYEPGDRVTATVLVENTGLVGHTFHLGYSVRGRDGDWQSNDGTTDEDRYLARGEDDYVDVSWTVPEDAAPGEYDALVAVYRQETTDGLTGRIDDADEGDTFSVVTPRPTTDLDVERLPDGEYTPGETVTTEIDLRNTGDRETIYEVQYRLVGPEGRLVPGADPREISLRPAEEDPITLDRTLPTDAPDGAYDVVVVVTSEYESDRVTVAESDERDAFRIAGADVAVGAVDFDDDRYTAGSVASGTLDLRNPTGTDRRYDLELSVVGPEGRTTEVTVADDDPVTIPADSSVTTDLRWSVADGTPTGTYGIDLSVWPADAAHTDANRLTHVDRERIVEIIDRLDDRAAVGEIRADPRIALVGDTVQTTATVENTGTERRAFTVTTGLRGPSGIVADELERTETVRLRPDETETVEAGFGLPATTAVGDYDVVVTVQEADREITRRVNESAVDVFGDEGQGVTVESVFTDFYARPGESITVGIGVSSGAVPREVAVRYHLRGPTGDVVTPPDAERIVDLDDFDYEHLTVDVPITDAFTSGKYDVIVTVADPGTAVGESPLARQVAEERFTVDAAESGSITLVPTSDFSASVDLRRDGDLVDSSFVDTGDDVTFTGLARGEYTVEYRTVAVFGGGETVTRSVELGEGDDREIELSPERASARGTVEIDGRRLTGATVNISGEPASTNADGAFQFGRDLSEGDHTLLVEYDDRIIHREVVEIDAGQNELDVDIDYVDPYPGDEFDADEFMLGFWCGDFCYGADGNGHANAEYMLGWLIGSINPAFDVRDGLAAAGRGDVVGVGLSLIGLAPYYGDGVSFGGRFVKFVDDATPRQVHQLREMVRQSGLDAKDTILAKLYDGAETRKVLRDEFGVSRSATTRMSTADARTLRRSAGRLRNAGFDDDTIGRFVETNSHQPSKVAEFGDAARDYAKAAGQSPNDVDTVRIASNADMLEAVWLSRVADAEQATVAGKWDYSSLEPGETYVTSNVKLESTAGETVGELDVVVFEVADDGGVRVTKAYEVGSGKLSNKPDRQLQTALENAKDTGSSTHGYLDADAFGRQSTDEMHEGYVGLTDEYDYDLARQATPDPGSPTYPLTEFNDMSRDLDLQVEGKLIDSQSFTTPALLSPGERSQSTTRPMPTRLMTRGTVDA</sequence>
<evidence type="ECO:0000256" key="2">
    <source>
        <dbReference type="SAM" id="Phobius"/>
    </source>
</evidence>
<keyword evidence="2" id="KW-0812">Transmembrane</keyword>
<evidence type="ECO:0000313" key="3">
    <source>
        <dbReference type="EMBL" id="MFC5368721.1"/>
    </source>
</evidence>
<comment type="caution">
    <text evidence="3">The sequence shown here is derived from an EMBL/GenBank/DDBJ whole genome shotgun (WGS) entry which is preliminary data.</text>
</comment>
<dbReference type="EMBL" id="JBHSKX010000004">
    <property type="protein sequence ID" value="MFC5368721.1"/>
    <property type="molecule type" value="Genomic_DNA"/>
</dbReference>
<feature type="compositionally biased region" description="Polar residues" evidence="1">
    <location>
        <begin position="1785"/>
        <end position="1800"/>
    </location>
</feature>
<dbReference type="InterPro" id="IPR013783">
    <property type="entry name" value="Ig-like_fold"/>
</dbReference>
<evidence type="ECO:0000256" key="1">
    <source>
        <dbReference type="SAM" id="MobiDB-lite"/>
    </source>
</evidence>
<evidence type="ECO:0000313" key="4">
    <source>
        <dbReference type="Proteomes" id="UP001596201"/>
    </source>
</evidence>
<dbReference type="PANTHER" id="PTHR39198">
    <property type="entry name" value="HYPOTHETICAL MEMBRANE PROTEIN, CONSERVED"/>
    <property type="match status" value="1"/>
</dbReference>
<reference evidence="3 4" key="1">
    <citation type="journal article" date="2019" name="Int. J. Syst. Evol. Microbiol.">
        <title>The Global Catalogue of Microorganisms (GCM) 10K type strain sequencing project: providing services to taxonomists for standard genome sequencing and annotation.</title>
        <authorList>
            <consortium name="The Broad Institute Genomics Platform"/>
            <consortium name="The Broad Institute Genome Sequencing Center for Infectious Disease"/>
            <person name="Wu L."/>
            <person name="Ma J."/>
        </authorList>
    </citation>
    <scope>NUCLEOTIDE SEQUENCE [LARGE SCALE GENOMIC DNA]</scope>
    <source>
        <strain evidence="3 4">CGMCC 1.12237</strain>
    </source>
</reference>
<dbReference type="PANTHER" id="PTHR39198:SF1">
    <property type="entry name" value="ALPHA-GALACTOSIDASE NEW3 DOMAIN-CONTAINING PROTEIN"/>
    <property type="match status" value="1"/>
</dbReference>
<feature type="region of interest" description="Disordered" evidence="1">
    <location>
        <begin position="1785"/>
        <end position="1817"/>
    </location>
</feature>
<protein>
    <submittedName>
        <fullName evidence="3">Ig-like domain-containing protein</fullName>
    </submittedName>
</protein>
<keyword evidence="2" id="KW-0472">Membrane</keyword>
<gene>
    <name evidence="3" type="ORF">ACFPJ5_17500</name>
</gene>
<proteinExistence type="predicted"/>
<dbReference type="Pfam" id="PF17957">
    <property type="entry name" value="Big_7"/>
    <property type="match status" value="1"/>
</dbReference>
<dbReference type="Proteomes" id="UP001596201">
    <property type="component" value="Unassembled WGS sequence"/>
</dbReference>
<feature type="region of interest" description="Disordered" evidence="1">
    <location>
        <begin position="79"/>
        <end position="105"/>
    </location>
</feature>
<dbReference type="CDD" id="cd20742">
    <property type="entry name" value="FIX_vWA-like"/>
    <property type="match status" value="1"/>
</dbReference>